<dbReference type="PANTHER" id="PTHR41317">
    <property type="entry name" value="PD-(D_E)XK NUCLEASE FAMILY TRANSPOSASE"/>
    <property type="match status" value="1"/>
</dbReference>
<dbReference type="Proteomes" id="UP001167871">
    <property type="component" value="Unassembled WGS sequence"/>
</dbReference>
<protein>
    <submittedName>
        <fullName evidence="1">Rpn family recombination-promoting nuclease/putative transposase</fullName>
    </submittedName>
</protein>
<evidence type="ECO:0000313" key="1">
    <source>
        <dbReference type="EMBL" id="MDN0050162.1"/>
    </source>
</evidence>
<dbReference type="PANTHER" id="PTHR41317:SF1">
    <property type="entry name" value="PD-(D_E)XK NUCLEASE FAMILY TRANSPOSASE"/>
    <property type="match status" value="1"/>
</dbReference>
<organism evidence="1 2">
    <name type="scientific">Bacteroides gallinaceum</name>
    <dbReference type="NCBI Taxonomy" id="1462571"/>
    <lineage>
        <taxon>Bacteria</taxon>
        <taxon>Pseudomonadati</taxon>
        <taxon>Bacteroidota</taxon>
        <taxon>Bacteroidia</taxon>
        <taxon>Bacteroidales</taxon>
        <taxon>Bacteroidaceae</taxon>
        <taxon>Bacteroides</taxon>
    </lineage>
</organism>
<dbReference type="Pfam" id="PF12784">
    <property type="entry name" value="PDDEXK_2"/>
    <property type="match status" value="1"/>
</dbReference>
<reference evidence="1" key="1">
    <citation type="submission" date="2023-06" db="EMBL/GenBank/DDBJ databases">
        <authorList>
            <person name="Zeman M."/>
            <person name="Kubasova T."/>
            <person name="Jahodarova E."/>
            <person name="Nykrynova M."/>
            <person name="Rychlik I."/>
        </authorList>
    </citation>
    <scope>NUCLEOTIDE SEQUENCE</scope>
    <source>
        <strain evidence="1">84_SSukc20</strain>
    </source>
</reference>
<accession>A0ABT7X7W3</accession>
<comment type="caution">
    <text evidence="1">The sequence shown here is derived from an EMBL/GenBank/DDBJ whole genome shotgun (WGS) entry which is preliminary data.</text>
</comment>
<dbReference type="InterPro" id="IPR010106">
    <property type="entry name" value="RpnA"/>
</dbReference>
<keyword evidence="2" id="KW-1185">Reference proteome</keyword>
<proteinExistence type="predicted"/>
<dbReference type="NCBIfam" id="TIGR01784">
    <property type="entry name" value="T_den_put_tspse"/>
    <property type="match status" value="1"/>
</dbReference>
<evidence type="ECO:0000313" key="2">
    <source>
        <dbReference type="Proteomes" id="UP001167871"/>
    </source>
</evidence>
<sequence>MKDNFIRFDWAMKRLLRDKSNYVVLEGFLSTLLEEDLRISRFLESESNQIDETDKFNRADILVEDSKGRLLVIKIQNYRELYYYHQMLYGASDILSRYTDEETDYNKICKIYSINIVYFSMIKSKDYAYHGEIIFRGLHDSDNFLKLSARQQEIFTGKDAKDIFPEYYVLCVNDFDKVAKTPLDEWIKFLKTGEIDKEATAKGLPEARERLRIDTLPDAEKRAYYRDMEALRYQRSVIKTGWDEGHTEGFKEGKAKGRAEGEKMKAKEVAKRMKEMGLSVKDIIQCTGLTHGEIEEL</sequence>
<gene>
    <name evidence="1" type="ORF">QVO10_12345</name>
</gene>
<dbReference type="EMBL" id="JAUEII010000029">
    <property type="protein sequence ID" value="MDN0050162.1"/>
    <property type="molecule type" value="Genomic_DNA"/>
</dbReference>
<name>A0ABT7X7W3_9BACE</name>
<dbReference type="RefSeq" id="WP_301640422.1">
    <property type="nucleotide sequence ID" value="NZ_JAUEII010000029.1"/>
</dbReference>
<reference evidence="1" key="2">
    <citation type="submission" date="2024-05" db="EMBL/GenBank/DDBJ databases">
        <title>Identification and characterization of horizontal gene transfer across gut microbiota members of farm animals based on homology search.</title>
        <authorList>
            <person name="Schwarzerova J."/>
            <person name="Nykrynova M."/>
            <person name="Jureckova K."/>
            <person name="Cejkova D."/>
            <person name="Rychlik I."/>
        </authorList>
    </citation>
    <scope>NUCLEOTIDE SEQUENCE</scope>
    <source>
        <strain evidence="1">84_SSukc20</strain>
    </source>
</reference>